<dbReference type="InterPro" id="IPR011141">
    <property type="entry name" value="Polyketide_synthase_type-III"/>
</dbReference>
<dbReference type="InterPro" id="IPR001099">
    <property type="entry name" value="Chalcone/stilbene_synt_N"/>
</dbReference>
<dbReference type="PANTHER" id="PTHR11877">
    <property type="entry name" value="HYDROXYMETHYLGLUTARYL-COA SYNTHASE"/>
    <property type="match status" value="1"/>
</dbReference>
<keyword evidence="2" id="KW-0808">Transferase</keyword>
<evidence type="ECO:0000259" key="4">
    <source>
        <dbReference type="Pfam" id="PF00195"/>
    </source>
</evidence>
<comment type="caution">
    <text evidence="6">The sequence shown here is derived from an EMBL/GenBank/DDBJ whole genome shotgun (WGS) entry which is preliminary data.</text>
</comment>
<keyword evidence="7" id="KW-1185">Reference proteome</keyword>
<evidence type="ECO:0000256" key="1">
    <source>
        <dbReference type="ARBA" id="ARBA00005531"/>
    </source>
</evidence>
<dbReference type="InterPro" id="IPR012328">
    <property type="entry name" value="Chalcone/stilbene_synt_C"/>
</dbReference>
<dbReference type="Pfam" id="PF02797">
    <property type="entry name" value="Chal_sti_synt_C"/>
    <property type="match status" value="1"/>
</dbReference>
<dbReference type="InterPro" id="IPR016039">
    <property type="entry name" value="Thiolase-like"/>
</dbReference>
<dbReference type="Proteomes" id="UP001161390">
    <property type="component" value="Unassembled WGS sequence"/>
</dbReference>
<evidence type="ECO:0000259" key="5">
    <source>
        <dbReference type="Pfam" id="PF02797"/>
    </source>
</evidence>
<dbReference type="Gene3D" id="3.40.47.10">
    <property type="match status" value="2"/>
</dbReference>
<comment type="similarity">
    <text evidence="1">Belongs to the thiolase-like superfamily. Chalcone/stilbene synthases family.</text>
</comment>
<reference evidence="6" key="1">
    <citation type="journal article" date="2014" name="Int. J. Syst. Evol. Microbiol.">
        <title>Complete genome of a new Firmicutes species belonging to the dominant human colonic microbiota ('Ruminococcus bicirculans') reveals two chromosomes and a selective capacity to utilize plant glucans.</title>
        <authorList>
            <consortium name="NISC Comparative Sequencing Program"/>
            <person name="Wegmann U."/>
            <person name="Louis P."/>
            <person name="Goesmann A."/>
            <person name="Henrissat B."/>
            <person name="Duncan S.H."/>
            <person name="Flint H.J."/>
        </authorList>
    </citation>
    <scope>NUCLEOTIDE SEQUENCE</scope>
    <source>
        <strain evidence="6">NBRC 108216</strain>
    </source>
</reference>
<dbReference type="RefSeq" id="WP_284371315.1">
    <property type="nucleotide sequence ID" value="NZ_BSNJ01000003.1"/>
</dbReference>
<evidence type="ECO:0000256" key="2">
    <source>
        <dbReference type="ARBA" id="ARBA00022679"/>
    </source>
</evidence>
<feature type="domain" description="Chalcone/stilbene synthase N-terminal" evidence="4">
    <location>
        <begin position="70"/>
        <end position="198"/>
    </location>
</feature>
<keyword evidence="3" id="KW-0012">Acyltransferase</keyword>
<dbReference type="EMBL" id="BSNJ01000003">
    <property type="protein sequence ID" value="GLQ20584.1"/>
    <property type="molecule type" value="Genomic_DNA"/>
</dbReference>
<dbReference type="Pfam" id="PF00195">
    <property type="entry name" value="Chal_sti_synt_N"/>
    <property type="match status" value="1"/>
</dbReference>
<dbReference type="PIRSF" id="PIRSF000451">
    <property type="entry name" value="PKS_III"/>
    <property type="match status" value="1"/>
</dbReference>
<evidence type="ECO:0000313" key="6">
    <source>
        <dbReference type="EMBL" id="GLQ20584.1"/>
    </source>
</evidence>
<sequence>MTVYLHSLSTCVPPHALPQGEVARRAHEILGPRFKGFERLAPVFETSGVEMRYSVAPFDWFETAGGWTDRNARYMAGATELYIDAATQALAHAGWTADQVDILVTVSSTGIATPTLEAQAKVAMGFRDDCLRVPLFGLGCAGGISGLNVARELAAANPQARLLLVVVETCTLSFRKARPKKADIIATILFADGAAALTLSGEETDIRIGRGASRTWDDTLPIMGWEVDEDGLAVVFDRSIPDFVTSEMRSAADSACAEMGLDRAEIGRIVSHPGGAKVVDALETSLDLDVGMLDVERDILREFGNMSAPTVFFVLERILQRGDMAGSGRPLLACALGPGFSAAFTPIYPG</sequence>
<dbReference type="SUPFAM" id="SSF53901">
    <property type="entry name" value="Thiolase-like"/>
    <property type="match status" value="2"/>
</dbReference>
<reference evidence="6" key="2">
    <citation type="submission" date="2023-01" db="EMBL/GenBank/DDBJ databases">
        <title>Draft genome sequence of Algimonas porphyrae strain NBRC 108216.</title>
        <authorList>
            <person name="Sun Q."/>
            <person name="Mori K."/>
        </authorList>
    </citation>
    <scope>NUCLEOTIDE SEQUENCE</scope>
    <source>
        <strain evidence="6">NBRC 108216</strain>
    </source>
</reference>
<proteinExistence type="inferred from homology"/>
<dbReference type="CDD" id="cd00831">
    <property type="entry name" value="CHS_like"/>
    <property type="match status" value="1"/>
</dbReference>
<accession>A0ABQ5UZ63</accession>
<evidence type="ECO:0000313" key="7">
    <source>
        <dbReference type="Proteomes" id="UP001161390"/>
    </source>
</evidence>
<gene>
    <name evidence="6" type="ORF">GCM10007854_15390</name>
</gene>
<feature type="domain" description="Chalcone/stilbene synthase C-terminal" evidence="5">
    <location>
        <begin position="226"/>
        <end position="339"/>
    </location>
</feature>
<name>A0ABQ5UZ63_9PROT</name>
<organism evidence="6 7">
    <name type="scientific">Algimonas porphyrae</name>
    <dbReference type="NCBI Taxonomy" id="1128113"/>
    <lineage>
        <taxon>Bacteria</taxon>
        <taxon>Pseudomonadati</taxon>
        <taxon>Pseudomonadota</taxon>
        <taxon>Alphaproteobacteria</taxon>
        <taxon>Maricaulales</taxon>
        <taxon>Robiginitomaculaceae</taxon>
        <taxon>Algimonas</taxon>
    </lineage>
</organism>
<protein>
    <submittedName>
        <fullName evidence="6">Chalcone synthase</fullName>
    </submittedName>
</protein>
<evidence type="ECO:0000256" key="3">
    <source>
        <dbReference type="ARBA" id="ARBA00023315"/>
    </source>
</evidence>
<dbReference type="PANTHER" id="PTHR11877:SF99">
    <property type="entry name" value="1,3,6,8-TETRAHYDROXYNAPHTHALENE SYNTHASE"/>
    <property type="match status" value="1"/>
</dbReference>